<dbReference type="Pfam" id="PF02311">
    <property type="entry name" value="AraC_binding"/>
    <property type="match status" value="1"/>
</dbReference>
<keyword evidence="2" id="KW-0238">DNA-binding</keyword>
<evidence type="ECO:0000256" key="1">
    <source>
        <dbReference type="ARBA" id="ARBA00023015"/>
    </source>
</evidence>
<dbReference type="InterPro" id="IPR020449">
    <property type="entry name" value="Tscrpt_reg_AraC-type_HTH"/>
</dbReference>
<dbReference type="PROSITE" id="PS01124">
    <property type="entry name" value="HTH_ARAC_FAMILY_2"/>
    <property type="match status" value="1"/>
</dbReference>
<evidence type="ECO:0000313" key="5">
    <source>
        <dbReference type="EMBL" id="RUT78981.1"/>
    </source>
</evidence>
<dbReference type="InterPro" id="IPR003313">
    <property type="entry name" value="AraC-bd"/>
</dbReference>
<dbReference type="GO" id="GO:0043565">
    <property type="term" value="F:sequence-specific DNA binding"/>
    <property type="evidence" value="ECO:0007669"/>
    <property type="project" value="InterPro"/>
</dbReference>
<accession>A0A434AWS5</accession>
<organism evidence="5 6">
    <name type="scientific">Ancylomarina longa</name>
    <dbReference type="NCBI Taxonomy" id="2487017"/>
    <lineage>
        <taxon>Bacteria</taxon>
        <taxon>Pseudomonadati</taxon>
        <taxon>Bacteroidota</taxon>
        <taxon>Bacteroidia</taxon>
        <taxon>Marinilabiliales</taxon>
        <taxon>Marinifilaceae</taxon>
        <taxon>Ancylomarina</taxon>
    </lineage>
</organism>
<dbReference type="OrthoDB" id="2600165at2"/>
<proteinExistence type="predicted"/>
<comment type="caution">
    <text evidence="5">The sequence shown here is derived from an EMBL/GenBank/DDBJ whole genome shotgun (WGS) entry which is preliminary data.</text>
</comment>
<keyword evidence="3" id="KW-0804">Transcription</keyword>
<evidence type="ECO:0000313" key="6">
    <source>
        <dbReference type="Proteomes" id="UP000282985"/>
    </source>
</evidence>
<name>A0A434AWS5_9BACT</name>
<evidence type="ECO:0000256" key="3">
    <source>
        <dbReference type="ARBA" id="ARBA00023163"/>
    </source>
</evidence>
<dbReference type="SUPFAM" id="SSF46689">
    <property type="entry name" value="Homeodomain-like"/>
    <property type="match status" value="1"/>
</dbReference>
<dbReference type="InterPro" id="IPR018060">
    <property type="entry name" value="HTH_AraC"/>
</dbReference>
<dbReference type="Proteomes" id="UP000282985">
    <property type="component" value="Unassembled WGS sequence"/>
</dbReference>
<dbReference type="AlphaFoldDB" id="A0A434AWS5"/>
<dbReference type="PANTHER" id="PTHR43280:SF32">
    <property type="entry name" value="TRANSCRIPTIONAL REGULATORY PROTEIN"/>
    <property type="match status" value="1"/>
</dbReference>
<dbReference type="GO" id="GO:0003700">
    <property type="term" value="F:DNA-binding transcription factor activity"/>
    <property type="evidence" value="ECO:0007669"/>
    <property type="project" value="InterPro"/>
</dbReference>
<dbReference type="Pfam" id="PF12833">
    <property type="entry name" value="HTH_18"/>
    <property type="match status" value="1"/>
</dbReference>
<dbReference type="InterPro" id="IPR009057">
    <property type="entry name" value="Homeodomain-like_sf"/>
</dbReference>
<protein>
    <submittedName>
        <fullName evidence="5">AraC family transcriptional regulator</fullName>
    </submittedName>
</protein>
<feature type="domain" description="HTH araC/xylS-type" evidence="4">
    <location>
        <begin position="216"/>
        <end position="295"/>
    </location>
</feature>
<dbReference type="Gene3D" id="1.10.10.60">
    <property type="entry name" value="Homeodomain-like"/>
    <property type="match status" value="1"/>
</dbReference>
<reference evidence="5 6" key="1">
    <citation type="submission" date="2018-11" db="EMBL/GenBank/DDBJ databases">
        <title>Parancylomarina longa gen. nov., sp. nov., isolated from sediments of southern Okinawa.</title>
        <authorList>
            <person name="Fu T."/>
        </authorList>
    </citation>
    <scope>NUCLEOTIDE SEQUENCE [LARGE SCALE GENOMIC DNA]</scope>
    <source>
        <strain evidence="5 6">T3-2 S1-C</strain>
    </source>
</reference>
<keyword evidence="1" id="KW-0805">Transcription regulation</keyword>
<evidence type="ECO:0000259" key="4">
    <source>
        <dbReference type="PROSITE" id="PS01124"/>
    </source>
</evidence>
<dbReference type="EMBL" id="RJJX01000005">
    <property type="protein sequence ID" value="RUT78981.1"/>
    <property type="molecule type" value="Genomic_DNA"/>
</dbReference>
<dbReference type="PRINTS" id="PR00032">
    <property type="entry name" value="HTHARAC"/>
</dbReference>
<dbReference type="PANTHER" id="PTHR43280">
    <property type="entry name" value="ARAC-FAMILY TRANSCRIPTIONAL REGULATOR"/>
    <property type="match status" value="1"/>
</dbReference>
<sequence>MKYFENIKDVNEYYHIESKHSLVDIRRYSDIIKTNPNKIEPTVFDFYKISFVKNFNGYLEYGNTKFNDKNGVLYFVEPEQKYSCTSTKPWEGYQILIHPDVYKKYASEKNINTFSFFSYDVNESLLLTEDEQNMVSLLMEQACNEMNNMEDDFSIPIVLSYINTLLVTTGRFYARQFSTRKTMCNQLASDFFKLLKSYYKNTSNFSNNEQPSVIYFADKLNITPNYLSDTIRHHSGKSALNIIHDYIIEEAKILLITSSQTVSEISYILGFEYPNYFSRLFKKKTNLSPSDFRKSVKSI</sequence>
<dbReference type="RefSeq" id="WP_127343036.1">
    <property type="nucleotide sequence ID" value="NZ_RJJX01000005.1"/>
</dbReference>
<dbReference type="SMART" id="SM00342">
    <property type="entry name" value="HTH_ARAC"/>
    <property type="match status" value="1"/>
</dbReference>
<keyword evidence="6" id="KW-1185">Reference proteome</keyword>
<gene>
    <name evidence="5" type="ORF">DLK05_05740</name>
</gene>
<evidence type="ECO:0000256" key="2">
    <source>
        <dbReference type="ARBA" id="ARBA00023125"/>
    </source>
</evidence>